<comment type="caution">
    <text evidence="1">The sequence shown here is derived from an EMBL/GenBank/DDBJ whole genome shotgun (WGS) entry which is preliminary data.</text>
</comment>
<gene>
    <name evidence="1" type="ORF">GCM10011588_66200</name>
</gene>
<dbReference type="RefSeq" id="WP_058853080.1">
    <property type="nucleotide sequence ID" value="NZ_BMMH01000030.1"/>
</dbReference>
<dbReference type="AlphaFoldDB" id="A0A917VZA1"/>
<dbReference type="Proteomes" id="UP000638263">
    <property type="component" value="Unassembled WGS sequence"/>
</dbReference>
<reference evidence="1" key="2">
    <citation type="submission" date="2020-09" db="EMBL/GenBank/DDBJ databases">
        <authorList>
            <person name="Sun Q."/>
            <person name="Zhou Y."/>
        </authorList>
    </citation>
    <scope>NUCLEOTIDE SEQUENCE</scope>
    <source>
        <strain evidence="1">CGMCC 4.3508</strain>
    </source>
</reference>
<protein>
    <submittedName>
        <fullName evidence="1">Uncharacterized protein</fullName>
    </submittedName>
</protein>
<proteinExistence type="predicted"/>
<reference evidence="1" key="1">
    <citation type="journal article" date="2014" name="Int. J. Syst. Evol. Microbiol.">
        <title>Complete genome sequence of Corynebacterium casei LMG S-19264T (=DSM 44701T), isolated from a smear-ripened cheese.</title>
        <authorList>
            <consortium name="US DOE Joint Genome Institute (JGI-PGF)"/>
            <person name="Walter F."/>
            <person name="Albersmeier A."/>
            <person name="Kalinowski J."/>
            <person name="Ruckert C."/>
        </authorList>
    </citation>
    <scope>NUCLEOTIDE SEQUENCE</scope>
    <source>
        <strain evidence="1">CGMCC 4.3508</strain>
    </source>
</reference>
<dbReference type="EMBL" id="BMMH01000030">
    <property type="protein sequence ID" value="GGL42202.1"/>
    <property type="molecule type" value="Genomic_DNA"/>
</dbReference>
<sequence length="177" mass="19740">MTTEENSIVGRPIRGEIEYFDTSLVEELWPDDEEDSGDTAPVEQKPLTDFIAALDAVFAFPEVQSIRWEQYTPYFNDGDPCKFSADDVGFRIDGIDEGVLDEHGCIAVWLIRSADDHSQRNAAEYPQISDALFTAMNAFDAAIIDGAHDADLLEHFGDPAQVVATRAGFDVEFYEHD</sequence>
<evidence type="ECO:0000313" key="2">
    <source>
        <dbReference type="Proteomes" id="UP000638263"/>
    </source>
</evidence>
<keyword evidence="2" id="KW-1185">Reference proteome</keyword>
<evidence type="ECO:0000313" key="1">
    <source>
        <dbReference type="EMBL" id="GGL42202.1"/>
    </source>
</evidence>
<accession>A0A917VZA1</accession>
<organism evidence="1 2">
    <name type="scientific">Nocardia jinanensis</name>
    <dbReference type="NCBI Taxonomy" id="382504"/>
    <lineage>
        <taxon>Bacteria</taxon>
        <taxon>Bacillati</taxon>
        <taxon>Actinomycetota</taxon>
        <taxon>Actinomycetes</taxon>
        <taxon>Mycobacteriales</taxon>
        <taxon>Nocardiaceae</taxon>
        <taxon>Nocardia</taxon>
    </lineage>
</organism>
<name>A0A917VZA1_9NOCA</name>